<reference evidence="1" key="2">
    <citation type="journal article" date="2014" name="ISME J.">
        <title>Microbial stratification in low pH oxic and suboxic macroscopic growths along an acid mine drainage.</title>
        <authorList>
            <person name="Mendez-Garcia C."/>
            <person name="Mesa V."/>
            <person name="Sprenger R.R."/>
            <person name="Richter M."/>
            <person name="Diez M.S."/>
            <person name="Solano J."/>
            <person name="Bargiela R."/>
            <person name="Golyshina O.V."/>
            <person name="Manteca A."/>
            <person name="Ramos J.L."/>
            <person name="Gallego J.R."/>
            <person name="Llorente I."/>
            <person name="Martins Dos Santos V.A."/>
            <person name="Jensen O.N."/>
            <person name="Pelaez A.I."/>
            <person name="Sanchez J."/>
            <person name="Ferrer M."/>
        </authorList>
    </citation>
    <scope>NUCLEOTIDE SEQUENCE</scope>
</reference>
<name>T0YX45_9ZZZZ</name>
<gene>
    <name evidence="1" type="ORF">B1A_17491</name>
</gene>
<feature type="non-terminal residue" evidence="1">
    <location>
        <position position="157"/>
    </location>
</feature>
<organism evidence="1">
    <name type="scientific">mine drainage metagenome</name>
    <dbReference type="NCBI Taxonomy" id="410659"/>
    <lineage>
        <taxon>unclassified sequences</taxon>
        <taxon>metagenomes</taxon>
        <taxon>ecological metagenomes</taxon>
    </lineage>
</organism>
<reference evidence="1" key="1">
    <citation type="submission" date="2013-08" db="EMBL/GenBank/DDBJ databases">
        <authorList>
            <person name="Mendez C."/>
            <person name="Richter M."/>
            <person name="Ferrer M."/>
            <person name="Sanchez J."/>
        </authorList>
    </citation>
    <scope>NUCLEOTIDE SEQUENCE</scope>
</reference>
<feature type="non-terminal residue" evidence="1">
    <location>
        <position position="1"/>
    </location>
</feature>
<sequence>VNEFTALVRDHKQQLGPGRIYRGKTIARVDKSNQLDFVDAGFLPLLREEAGKKLHDLVEAMTRATLKGLGQGNPSRATIRDVFTAIFRMLAGKILKDKGVPGFKTLDITDPERVLAAVARHYSDEQIATPLNGRWPRALISAAAQLSGASSFGVVSP</sequence>
<evidence type="ECO:0000313" key="1">
    <source>
        <dbReference type="EMBL" id="EQD37598.1"/>
    </source>
</evidence>
<comment type="caution">
    <text evidence="1">The sequence shown here is derived from an EMBL/GenBank/DDBJ whole genome shotgun (WGS) entry which is preliminary data.</text>
</comment>
<dbReference type="AlphaFoldDB" id="T0YX45"/>
<dbReference type="EMBL" id="AUZX01012862">
    <property type="protein sequence ID" value="EQD37598.1"/>
    <property type="molecule type" value="Genomic_DNA"/>
</dbReference>
<protein>
    <submittedName>
        <fullName evidence="1">Uncharacterized protein</fullName>
    </submittedName>
</protein>
<proteinExistence type="predicted"/>
<accession>T0YX45</accession>